<dbReference type="InterPro" id="IPR043322">
    <property type="entry name" value="CtBP"/>
</dbReference>
<dbReference type="SUPFAM" id="SSF51735">
    <property type="entry name" value="NAD(P)-binding Rossmann-fold domains"/>
    <property type="match status" value="1"/>
</dbReference>
<dbReference type="GO" id="GO:0006357">
    <property type="term" value="P:regulation of transcription by RNA polymerase II"/>
    <property type="evidence" value="ECO:0007669"/>
    <property type="project" value="TreeGrafter"/>
</dbReference>
<dbReference type="InterPro" id="IPR051638">
    <property type="entry name" value="CTBP_dehydrogenase"/>
</dbReference>
<dbReference type="GO" id="GO:0016616">
    <property type="term" value="F:oxidoreductase activity, acting on the CH-OH group of donors, NAD or NADP as acceptor"/>
    <property type="evidence" value="ECO:0007669"/>
    <property type="project" value="InterPro"/>
</dbReference>
<reference evidence="9" key="1">
    <citation type="journal article" date="2015" name="PLoS Genet.">
        <title>Genome Sequence and Transcriptome Analyses of Chrysochromulina tobin: Metabolic Tools for Enhanced Algal Fitness in the Prominent Order Prymnesiales (Haptophyceae).</title>
        <authorList>
            <person name="Hovde B.T."/>
            <person name="Deodato C.R."/>
            <person name="Hunsperger H.M."/>
            <person name="Ryken S.A."/>
            <person name="Yost W."/>
            <person name="Jha R.K."/>
            <person name="Patterson J."/>
            <person name="Monnat R.J. Jr."/>
            <person name="Barlow S.B."/>
            <person name="Starkenburg S.R."/>
            <person name="Cattolico R.A."/>
        </authorList>
    </citation>
    <scope>NUCLEOTIDE SEQUENCE</scope>
    <source>
        <strain evidence="9">CCMP291</strain>
    </source>
</reference>
<dbReference type="InterPro" id="IPR006140">
    <property type="entry name" value="D-isomer_DH_NAD-bd"/>
</dbReference>
<dbReference type="InterPro" id="IPR036291">
    <property type="entry name" value="NAD(P)-bd_dom_sf"/>
</dbReference>
<gene>
    <name evidence="8" type="ORF">Ctob_011363</name>
</gene>
<accession>A0A0M0LPD5</accession>
<protein>
    <submittedName>
        <fullName evidence="8">C-terminal binding protein</fullName>
    </submittedName>
</protein>
<comment type="subcellular location">
    <subcellularLocation>
        <location evidence="1">Nucleus</location>
    </subcellularLocation>
</comment>
<keyword evidence="4" id="KW-0539">Nucleus</keyword>
<proteinExistence type="inferred from homology"/>
<dbReference type="GO" id="GO:0140297">
    <property type="term" value="F:DNA-binding transcription factor binding"/>
    <property type="evidence" value="ECO:0007669"/>
    <property type="project" value="TreeGrafter"/>
</dbReference>
<dbReference type="OrthoDB" id="9991913at2759"/>
<feature type="domain" description="D-isomer specific 2-hydroxyacid dehydrogenase catalytic" evidence="6">
    <location>
        <begin position="20"/>
        <end position="324"/>
    </location>
</feature>
<dbReference type="InterPro" id="IPR006139">
    <property type="entry name" value="D-isomer_2_OHA_DH_cat_dom"/>
</dbReference>
<dbReference type="PANTHER" id="PTHR46029:SF7">
    <property type="entry name" value="C-TERMINAL-BINDING PROTEIN"/>
    <property type="match status" value="1"/>
</dbReference>
<feature type="domain" description="D-isomer specific 2-hydroxyacid dehydrogenase NAD-binding" evidence="7">
    <location>
        <begin position="123"/>
        <end position="303"/>
    </location>
</feature>
<dbReference type="GO" id="GO:0005634">
    <property type="term" value="C:nucleus"/>
    <property type="evidence" value="ECO:0007669"/>
    <property type="project" value="UniProtKB-SubCell"/>
</dbReference>
<evidence type="ECO:0000256" key="4">
    <source>
        <dbReference type="ARBA" id="ARBA00023242"/>
    </source>
</evidence>
<organism evidence="8 9">
    <name type="scientific">Chrysochromulina tobinii</name>
    <dbReference type="NCBI Taxonomy" id="1460289"/>
    <lineage>
        <taxon>Eukaryota</taxon>
        <taxon>Haptista</taxon>
        <taxon>Haptophyta</taxon>
        <taxon>Prymnesiophyceae</taxon>
        <taxon>Prymnesiales</taxon>
        <taxon>Chrysochromulinaceae</taxon>
        <taxon>Chrysochromulina</taxon>
    </lineage>
</organism>
<name>A0A0M0LPD5_9EUKA</name>
<evidence type="ECO:0000259" key="7">
    <source>
        <dbReference type="Pfam" id="PF02826"/>
    </source>
</evidence>
<evidence type="ECO:0000259" key="6">
    <source>
        <dbReference type="Pfam" id="PF00389"/>
    </source>
</evidence>
<evidence type="ECO:0000256" key="2">
    <source>
        <dbReference type="ARBA" id="ARBA00005854"/>
    </source>
</evidence>
<evidence type="ECO:0000256" key="3">
    <source>
        <dbReference type="ARBA" id="ARBA00023002"/>
    </source>
</evidence>
<evidence type="ECO:0000256" key="5">
    <source>
        <dbReference type="RuleBase" id="RU003719"/>
    </source>
</evidence>
<dbReference type="CDD" id="cd05299">
    <property type="entry name" value="CtBP_dh"/>
    <property type="match status" value="1"/>
</dbReference>
<evidence type="ECO:0000313" key="9">
    <source>
        <dbReference type="Proteomes" id="UP000037460"/>
    </source>
</evidence>
<evidence type="ECO:0000313" key="8">
    <source>
        <dbReference type="EMBL" id="KOO52925.1"/>
    </source>
</evidence>
<keyword evidence="9" id="KW-1185">Reference proteome</keyword>
<dbReference type="GO" id="GO:0051287">
    <property type="term" value="F:NAD binding"/>
    <property type="evidence" value="ECO:0007669"/>
    <property type="project" value="InterPro"/>
</dbReference>
<dbReference type="AlphaFoldDB" id="A0A0M0LPD5"/>
<dbReference type="PANTHER" id="PTHR46029">
    <property type="entry name" value="C-TERMINAL-BINDING PROTEIN"/>
    <property type="match status" value="1"/>
</dbReference>
<dbReference type="PROSITE" id="PS00671">
    <property type="entry name" value="D_2_HYDROXYACID_DH_3"/>
    <property type="match status" value="1"/>
</dbReference>
<comment type="similarity">
    <text evidence="2 5">Belongs to the D-isomer specific 2-hydroxyacid dehydrogenase family.</text>
</comment>
<dbReference type="InterPro" id="IPR029753">
    <property type="entry name" value="D-isomer_DH_CS"/>
</dbReference>
<comment type="caution">
    <text evidence="8">The sequence shown here is derived from an EMBL/GenBank/DDBJ whole genome shotgun (WGS) entry which is preliminary data.</text>
</comment>
<dbReference type="EMBL" id="JWZX01000456">
    <property type="protein sequence ID" value="KOO52925.1"/>
    <property type="molecule type" value="Genomic_DNA"/>
</dbReference>
<dbReference type="GO" id="GO:0003714">
    <property type="term" value="F:transcription corepressor activity"/>
    <property type="evidence" value="ECO:0007669"/>
    <property type="project" value="InterPro"/>
</dbReference>
<dbReference type="GO" id="GO:0003713">
    <property type="term" value="F:transcription coactivator activity"/>
    <property type="evidence" value="ECO:0007669"/>
    <property type="project" value="TreeGrafter"/>
</dbReference>
<keyword evidence="3 5" id="KW-0560">Oxidoreductase</keyword>
<dbReference type="GO" id="GO:0001221">
    <property type="term" value="F:transcription coregulator binding"/>
    <property type="evidence" value="ECO:0007669"/>
    <property type="project" value="TreeGrafter"/>
</dbReference>
<sequence length="367" mass="39876">MYKPLYVCLDAHDDAIENEVLSEVARVKMLGAKSASELSDSDLSEASVVAVWHTIWIDQLLLARLPRCVAIVRMGVGYDNVDIAAAGRLGISVCNIPDYGTEEVADSAIALTLGLFRGALAGTRLLHEYAEVRGADAIAAAVPYVRRVRGSVLGLIGLGRIGTAVALRAKACGFDVVFFDPYREDGSDKAIGIRRATTMAELLRVSDCVSLHANVVSAGVSAEESHAAPQKMLNADAFRQMKRGALLVNTARGEIIDEVALCEALKSGQVGAAALDVHWDEPWKRDEGPLSEAPNLFCCPHQAWFSPESRAEMRRKGAQAAHRALFAEFETTQLRHLLRNVVNASLLDEQQMRERLVAERARHQGLP</sequence>
<dbReference type="Pfam" id="PF02826">
    <property type="entry name" value="2-Hacid_dh_C"/>
    <property type="match status" value="1"/>
</dbReference>
<dbReference type="Proteomes" id="UP000037460">
    <property type="component" value="Unassembled WGS sequence"/>
</dbReference>
<dbReference type="Pfam" id="PF00389">
    <property type="entry name" value="2-Hacid_dh"/>
    <property type="match status" value="1"/>
</dbReference>
<dbReference type="Gene3D" id="3.40.50.720">
    <property type="entry name" value="NAD(P)-binding Rossmann-like Domain"/>
    <property type="match status" value="2"/>
</dbReference>
<dbReference type="SUPFAM" id="SSF52283">
    <property type="entry name" value="Formate/glycerate dehydrogenase catalytic domain-like"/>
    <property type="match status" value="1"/>
</dbReference>
<evidence type="ECO:0000256" key="1">
    <source>
        <dbReference type="ARBA" id="ARBA00004123"/>
    </source>
</evidence>